<organism evidence="1 2">
    <name type="scientific">Bacillus cereus (strain AH187)</name>
    <dbReference type="NCBI Taxonomy" id="405534"/>
    <lineage>
        <taxon>Bacteria</taxon>
        <taxon>Bacillati</taxon>
        <taxon>Bacillota</taxon>
        <taxon>Bacilli</taxon>
        <taxon>Bacillales</taxon>
        <taxon>Bacillaceae</taxon>
        <taxon>Bacillus</taxon>
        <taxon>Bacillus cereus group</taxon>
    </lineage>
</organism>
<protein>
    <submittedName>
        <fullName evidence="1">Uncharacterized protein</fullName>
    </submittedName>
</protein>
<dbReference type="Proteomes" id="UP000002214">
    <property type="component" value="Plasmid pAH187_45"/>
</dbReference>
<keyword evidence="1" id="KW-0614">Plasmid</keyword>
<gene>
    <name evidence="1" type="ordered locus">BCAH187_E0012</name>
</gene>
<dbReference type="EMBL" id="CP001180">
    <property type="protein sequence ID" value="ACJ82901.1"/>
    <property type="molecule type" value="Genomic_DNA"/>
</dbReference>
<dbReference type="AlphaFoldDB" id="B7I1M1"/>
<dbReference type="KEGG" id="bcr:BCAH187_E0012"/>
<reference evidence="1 2" key="1">
    <citation type="submission" date="2008-10" db="EMBL/GenBank/DDBJ databases">
        <title>Genome sequence of Bacillus cereus AH187.</title>
        <authorList>
            <person name="Dodson R.J."/>
            <person name="Durkin A.S."/>
            <person name="Rosovitz M.J."/>
            <person name="Rasko D.A."/>
            <person name="Kolsto A.B."/>
            <person name="Okstad O.A."/>
            <person name="Ravel J."/>
            <person name="Sutton G."/>
        </authorList>
    </citation>
    <scope>NUCLEOTIDE SEQUENCE [LARGE SCALE GENOMIC DNA]</scope>
    <source>
        <strain evidence="1 2">AH187</strain>
        <plasmid evidence="2">Plasmid pAH187_45</plasmid>
    </source>
</reference>
<sequence length="47" mass="5454">MTDNIGITKTYSLLFVRYSPFYTKKSLLFYLNDISGNITFPIKKGPF</sequence>
<name>B7I1M1_BACC7</name>
<evidence type="ECO:0000313" key="2">
    <source>
        <dbReference type="Proteomes" id="UP000002214"/>
    </source>
</evidence>
<geneLocation type="plasmid" evidence="1 2">
    <name>pAH187_45</name>
</geneLocation>
<proteinExistence type="predicted"/>
<dbReference type="HOGENOM" id="CLU_3164251_0_0_9"/>
<evidence type="ECO:0000313" key="1">
    <source>
        <dbReference type="EMBL" id="ACJ82901.1"/>
    </source>
</evidence>
<accession>B7I1M1</accession>